<dbReference type="AlphaFoldDB" id="A0A4R7HYE5"/>
<dbReference type="Proteomes" id="UP000294558">
    <property type="component" value="Unassembled WGS sequence"/>
</dbReference>
<feature type="domain" description="NAD-dependent epimerase/dehydratase" evidence="1">
    <location>
        <begin position="6"/>
        <end position="219"/>
    </location>
</feature>
<dbReference type="RefSeq" id="WP_166657358.1">
    <property type="nucleotide sequence ID" value="NZ_SOAU01000001.1"/>
</dbReference>
<sequence length="326" mass="35170">MAGVRVLVSGMGGELGSRVASLLEDEPWVGSLEGIDVDPPRRRLRRAVFHRIVPGQHDRTVDTVTAFNPHVVIHIAVWEPNARASTATARSLTDDAATSILGAAAECRALESIVVRSGIEIYGRNRNSLTRPTEREPRDPTSDYGHMVADIERTARAIGRRVGVSVGTLRLATVLGPHVPSALGRVLRMPAVPFSALADPPFAVIHQHDAAEAFVLAAKARLDEPLNVVAPGAITAYQAIRRGRRLPVPLIGPEWRVARAVNHLAGAPIPDHVQEMFHRGRLADGQRARDVLGFAPTTSTSDVIDQLYGWPSVVHTPPTVAWESAS</sequence>
<keyword evidence="3" id="KW-1185">Reference proteome</keyword>
<comment type="caution">
    <text evidence="2">The sequence shown here is derived from an EMBL/GenBank/DDBJ whole genome shotgun (WGS) entry which is preliminary data.</text>
</comment>
<dbReference type="PANTHER" id="PTHR43245:SF52">
    <property type="entry name" value="NAD-DEPENDENT EPIMERASE_DEHYDRATASE"/>
    <property type="match status" value="1"/>
</dbReference>
<dbReference type="EMBL" id="SOAU01000001">
    <property type="protein sequence ID" value="TDT15163.1"/>
    <property type="molecule type" value="Genomic_DNA"/>
</dbReference>
<gene>
    <name evidence="2" type="ORF">BDK89_0725</name>
</gene>
<accession>A0A4R7HYE5</accession>
<reference evidence="2 3" key="1">
    <citation type="submission" date="2019-03" db="EMBL/GenBank/DDBJ databases">
        <title>Sequencing the genomes of 1000 actinobacteria strains.</title>
        <authorList>
            <person name="Klenk H.-P."/>
        </authorList>
    </citation>
    <scope>NUCLEOTIDE SEQUENCE [LARGE SCALE GENOMIC DNA]</scope>
    <source>
        <strain evidence="2 3">DSM 18936</strain>
    </source>
</reference>
<dbReference type="PANTHER" id="PTHR43245">
    <property type="entry name" value="BIFUNCTIONAL POLYMYXIN RESISTANCE PROTEIN ARNA"/>
    <property type="match status" value="1"/>
</dbReference>
<organism evidence="2 3">
    <name type="scientific">Ilumatobacter fluminis</name>
    <dbReference type="NCBI Taxonomy" id="467091"/>
    <lineage>
        <taxon>Bacteria</taxon>
        <taxon>Bacillati</taxon>
        <taxon>Actinomycetota</taxon>
        <taxon>Acidimicrobiia</taxon>
        <taxon>Acidimicrobiales</taxon>
        <taxon>Ilumatobacteraceae</taxon>
        <taxon>Ilumatobacter</taxon>
    </lineage>
</organism>
<protein>
    <submittedName>
        <fullName evidence="2">UDP-glucose 4-epimerase</fullName>
    </submittedName>
</protein>
<evidence type="ECO:0000259" key="1">
    <source>
        <dbReference type="Pfam" id="PF01370"/>
    </source>
</evidence>
<dbReference type="InterPro" id="IPR050177">
    <property type="entry name" value="Lipid_A_modif_metabolic_enz"/>
</dbReference>
<dbReference type="InterPro" id="IPR001509">
    <property type="entry name" value="Epimerase_deHydtase"/>
</dbReference>
<dbReference type="SUPFAM" id="SSF51735">
    <property type="entry name" value="NAD(P)-binding Rossmann-fold domains"/>
    <property type="match status" value="1"/>
</dbReference>
<dbReference type="InterPro" id="IPR036291">
    <property type="entry name" value="NAD(P)-bd_dom_sf"/>
</dbReference>
<proteinExistence type="predicted"/>
<dbReference type="Gene3D" id="3.40.50.720">
    <property type="entry name" value="NAD(P)-binding Rossmann-like Domain"/>
    <property type="match status" value="1"/>
</dbReference>
<dbReference type="Pfam" id="PF01370">
    <property type="entry name" value="Epimerase"/>
    <property type="match status" value="1"/>
</dbReference>
<name>A0A4R7HYE5_9ACTN</name>
<evidence type="ECO:0000313" key="3">
    <source>
        <dbReference type="Proteomes" id="UP000294558"/>
    </source>
</evidence>
<evidence type="ECO:0000313" key="2">
    <source>
        <dbReference type="EMBL" id="TDT15163.1"/>
    </source>
</evidence>